<dbReference type="AlphaFoldDB" id="A0A7G5VUS7"/>
<dbReference type="GeneID" id="60450356"/>
<keyword evidence="1" id="KW-1133">Transmembrane helix</keyword>
<accession>A0A7G5VUS7</accession>
<reference evidence="2" key="1">
    <citation type="submission" date="2019-09" db="EMBL/GenBank/DDBJ databases">
        <authorList>
            <person name="Liu S.-L."/>
            <person name="Chiang Y.-R."/>
            <person name="Fu H.-Y."/>
        </authorList>
    </citation>
    <scope>NUCLEOTIDE SEQUENCE</scope>
    <source>
        <strain evidence="2">THAL066</strain>
    </source>
</reference>
<keyword evidence="1" id="KW-0812">Transmembrane</keyword>
<dbReference type="EMBL" id="MN431657">
    <property type="protein sequence ID" value="QMX77444.1"/>
    <property type="molecule type" value="Genomic_DNA"/>
</dbReference>
<organism evidence="2">
    <name type="scientific">Cyanidiococcus yangmingshanensis</name>
    <dbReference type="NCBI Taxonomy" id="2690220"/>
    <lineage>
        <taxon>Eukaryota</taxon>
        <taxon>Rhodophyta</taxon>
        <taxon>Bangiophyceae</taxon>
        <taxon>Cyanidiales</taxon>
        <taxon>Cyanidiaceae</taxon>
        <taxon>Cyanidiococcus</taxon>
    </lineage>
</organism>
<protein>
    <submittedName>
        <fullName evidence="2">Cytochrome b6-f complex subunit VI</fullName>
    </submittedName>
</protein>
<gene>
    <name evidence="2" type="primary">petL</name>
</gene>
<evidence type="ECO:0000313" key="2">
    <source>
        <dbReference type="EMBL" id="QMX77444.1"/>
    </source>
</evidence>
<keyword evidence="2" id="KW-0150">Chloroplast</keyword>
<feature type="transmembrane region" description="Helical" evidence="1">
    <location>
        <begin position="6"/>
        <end position="23"/>
    </location>
</feature>
<keyword evidence="2" id="KW-0934">Plastid</keyword>
<sequence length="29" mass="3482">MLISYVGFLFLYFILAIGSYKLLKQIKWI</sequence>
<evidence type="ECO:0000256" key="1">
    <source>
        <dbReference type="SAM" id="Phobius"/>
    </source>
</evidence>
<keyword evidence="1" id="KW-0472">Membrane</keyword>
<geneLocation type="chloroplast" evidence="2"/>
<dbReference type="RefSeq" id="YP_009968343.1">
    <property type="nucleotide sequence ID" value="NC_051883.1"/>
</dbReference>
<name>A0A7G5VUS7_9RHOD</name>
<proteinExistence type="predicted"/>